<evidence type="ECO:0000313" key="9">
    <source>
        <dbReference type="EMBL" id="VEH70059.1"/>
    </source>
</evidence>
<comment type="subcellular location">
    <subcellularLocation>
        <location evidence="1">Cell membrane</location>
        <topology evidence="1">Multi-pass membrane protein</topology>
    </subcellularLocation>
</comment>
<proteinExistence type="inferred from homology"/>
<dbReference type="EMBL" id="LR134406">
    <property type="protein sequence ID" value="VEH70059.1"/>
    <property type="molecule type" value="Genomic_DNA"/>
</dbReference>
<feature type="transmembrane region" description="Helical" evidence="8">
    <location>
        <begin position="358"/>
        <end position="376"/>
    </location>
</feature>
<keyword evidence="5 8" id="KW-1133">Transmembrane helix</keyword>
<feature type="transmembrane region" description="Helical" evidence="8">
    <location>
        <begin position="249"/>
        <end position="270"/>
    </location>
</feature>
<accession>A0A3N4CUK6</accession>
<keyword evidence="4 8" id="KW-0812">Transmembrane</keyword>
<gene>
    <name evidence="9" type="ORF">NCTC12967_01343</name>
</gene>
<dbReference type="InterPro" id="IPR018584">
    <property type="entry name" value="GT87"/>
</dbReference>
<evidence type="ECO:0000256" key="6">
    <source>
        <dbReference type="ARBA" id="ARBA00023136"/>
    </source>
</evidence>
<dbReference type="GO" id="GO:0005886">
    <property type="term" value="C:plasma membrane"/>
    <property type="evidence" value="ECO:0007669"/>
    <property type="project" value="UniProtKB-SubCell"/>
</dbReference>
<protein>
    <submittedName>
        <fullName evidence="9">Predicted integral membrane protein</fullName>
    </submittedName>
</protein>
<feature type="transmembrane region" description="Helical" evidence="8">
    <location>
        <begin position="172"/>
        <end position="191"/>
    </location>
</feature>
<feature type="transmembrane region" description="Helical" evidence="8">
    <location>
        <begin position="448"/>
        <end position="467"/>
    </location>
</feature>
<dbReference type="AlphaFoldDB" id="A0A3N4CUK6"/>
<organism evidence="9 10">
    <name type="scientific">Arachnia propionica</name>
    <dbReference type="NCBI Taxonomy" id="1750"/>
    <lineage>
        <taxon>Bacteria</taxon>
        <taxon>Bacillati</taxon>
        <taxon>Actinomycetota</taxon>
        <taxon>Actinomycetes</taxon>
        <taxon>Propionibacteriales</taxon>
        <taxon>Propionibacteriaceae</taxon>
        <taxon>Arachnia</taxon>
    </lineage>
</organism>
<feature type="transmembrane region" description="Helical" evidence="8">
    <location>
        <begin position="326"/>
        <end position="346"/>
    </location>
</feature>
<name>A0A3N4CUK6_9ACTN</name>
<evidence type="ECO:0000256" key="2">
    <source>
        <dbReference type="ARBA" id="ARBA00022475"/>
    </source>
</evidence>
<feature type="transmembrane region" description="Helical" evidence="8">
    <location>
        <begin position="382"/>
        <end position="399"/>
    </location>
</feature>
<feature type="transmembrane region" description="Helical" evidence="8">
    <location>
        <begin position="114"/>
        <end position="133"/>
    </location>
</feature>
<dbReference type="OMA" id="PETTLAW"/>
<evidence type="ECO:0000256" key="1">
    <source>
        <dbReference type="ARBA" id="ARBA00004651"/>
    </source>
</evidence>
<feature type="transmembrane region" description="Helical" evidence="8">
    <location>
        <begin position="411"/>
        <end position="428"/>
    </location>
</feature>
<evidence type="ECO:0000256" key="5">
    <source>
        <dbReference type="ARBA" id="ARBA00022989"/>
    </source>
</evidence>
<dbReference type="Proteomes" id="UP000273044">
    <property type="component" value="Chromosome"/>
</dbReference>
<dbReference type="Pfam" id="PF09594">
    <property type="entry name" value="GT87"/>
    <property type="match status" value="1"/>
</dbReference>
<feature type="transmembrane region" description="Helical" evidence="8">
    <location>
        <begin position="86"/>
        <end position="107"/>
    </location>
</feature>
<comment type="similarity">
    <text evidence="7">Belongs to the glycosyltransferase 87 family.</text>
</comment>
<feature type="transmembrane region" description="Helical" evidence="8">
    <location>
        <begin position="211"/>
        <end position="229"/>
    </location>
</feature>
<feature type="transmembrane region" description="Helical" evidence="8">
    <location>
        <begin position="145"/>
        <end position="165"/>
    </location>
</feature>
<evidence type="ECO:0000256" key="4">
    <source>
        <dbReference type="ARBA" id="ARBA00022692"/>
    </source>
</evidence>
<sequence>MWAMTLAFVFAVTRAFNVVLWKIPQVTFVQNDISYYGYWLWCLLGDGSHDLKCTTALAGSGVMVEYPLPAVWFLELLYTLGSGHPWWLPLILVGGALIGIALLTALWAWGHKRFALLGGAALAVLLVAVWFTASLPYRSTAFNSWLPVFALSMLLLDGLVATMLFKHGSVGASVFWILFIGACGPIVWFRFDMLTAAAVALACLWLNRHPATSGALIGLGAAIKLWPALLIAPMSAPAPLHAGRGRCRLIGFAATGFTLGLASLLIGGWARSASPLTWQSSRGLQMESVPATPLIFLRTFTANPAWRVELSKYNAIEFRGPGIDPLLGLSTLLTAGSILLTVALTWRLLRNFRSSDEHLTQAILLSVLAVVLATVISNKTLSTQYVQWLAGPLAALLALGSSPWLKRPRRVLAIGLVIIALLTQYTYPWGTLGIMAIPNGSGFESSTLVARNVLLVILAGFTAGLAWRATSRPHPGRPGRDSLS</sequence>
<keyword evidence="6 8" id="KW-0472">Membrane</keyword>
<keyword evidence="10" id="KW-1185">Reference proteome</keyword>
<keyword evidence="3" id="KW-0808">Transferase</keyword>
<evidence type="ECO:0000313" key="10">
    <source>
        <dbReference type="Proteomes" id="UP000273044"/>
    </source>
</evidence>
<evidence type="ECO:0000256" key="7">
    <source>
        <dbReference type="ARBA" id="ARBA00024033"/>
    </source>
</evidence>
<dbReference type="GO" id="GO:0016758">
    <property type="term" value="F:hexosyltransferase activity"/>
    <property type="evidence" value="ECO:0007669"/>
    <property type="project" value="InterPro"/>
</dbReference>
<evidence type="ECO:0000256" key="8">
    <source>
        <dbReference type="SAM" id="Phobius"/>
    </source>
</evidence>
<evidence type="ECO:0000256" key="3">
    <source>
        <dbReference type="ARBA" id="ARBA00022679"/>
    </source>
</evidence>
<keyword evidence="2" id="KW-1003">Cell membrane</keyword>
<reference evidence="9 10" key="1">
    <citation type="submission" date="2018-12" db="EMBL/GenBank/DDBJ databases">
        <authorList>
            <consortium name="Pathogen Informatics"/>
        </authorList>
    </citation>
    <scope>NUCLEOTIDE SEQUENCE [LARGE SCALE GENOMIC DNA]</scope>
    <source>
        <strain evidence="9 10">NCTC12967</strain>
    </source>
</reference>